<dbReference type="Proteomes" id="UP001491088">
    <property type="component" value="Chromosome"/>
</dbReference>
<dbReference type="PROSITE" id="PS51257">
    <property type="entry name" value="PROKAR_LIPOPROTEIN"/>
    <property type="match status" value="1"/>
</dbReference>
<feature type="domain" description="PhoD-like phosphatase metallophosphatase" evidence="2">
    <location>
        <begin position="49"/>
        <end position="288"/>
    </location>
</feature>
<dbReference type="PANTHER" id="PTHR33987">
    <property type="entry name" value="CALCINEURIN-LIKE METALLO-PHOSPHOESTERASE SUPERFAMILY PROTEIN"/>
    <property type="match status" value="1"/>
</dbReference>
<protein>
    <submittedName>
        <fullName evidence="3">Alkaline phosphatase D family protein</fullName>
        <ecNumber evidence="3">3.1.3.1</ecNumber>
    </submittedName>
</protein>
<evidence type="ECO:0000313" key="4">
    <source>
        <dbReference type="Proteomes" id="UP001491088"/>
    </source>
</evidence>
<evidence type="ECO:0000313" key="3">
    <source>
        <dbReference type="EMBL" id="WYW55927.1"/>
    </source>
</evidence>
<keyword evidence="3" id="KW-0378">Hydrolase</keyword>
<keyword evidence="1" id="KW-0812">Transmembrane</keyword>
<dbReference type="GO" id="GO:0004035">
    <property type="term" value="F:alkaline phosphatase activity"/>
    <property type="evidence" value="ECO:0007669"/>
    <property type="project" value="UniProtKB-EC"/>
</dbReference>
<gene>
    <name evidence="3" type="ORF">WG950_01435</name>
</gene>
<dbReference type="RefSeq" id="WP_340933666.1">
    <property type="nucleotide sequence ID" value="NZ_CP150496.1"/>
</dbReference>
<evidence type="ECO:0000259" key="2">
    <source>
        <dbReference type="Pfam" id="PF09423"/>
    </source>
</evidence>
<dbReference type="Gene3D" id="3.60.21.70">
    <property type="entry name" value="PhoD-like phosphatase"/>
    <property type="match status" value="1"/>
</dbReference>
<keyword evidence="1" id="KW-1133">Transmembrane helix</keyword>
<dbReference type="EC" id="3.1.3.1" evidence="3"/>
<dbReference type="InterPro" id="IPR029052">
    <property type="entry name" value="Metallo-depent_PP-like"/>
</dbReference>
<reference evidence="3 4" key="1">
    <citation type="submission" date="2024-03" db="EMBL/GenBank/DDBJ databases">
        <authorList>
            <person name="Cao K."/>
        </authorList>
    </citation>
    <scope>NUCLEOTIDE SEQUENCE [LARGE SCALE GENOMIC DNA]</scope>
    <source>
        <strain evidence="3 4">MCCC 1K00696</strain>
    </source>
</reference>
<sequence length="343" mass="39750">MKLIIKYYYFICALFIFSCTSTGTIIENETNDFTIAFGSCNKQYVENVLWKEIKKNKPNLWIWGGDNIYADTHNLAKLKEDYATQKNQKGYLDLVKNIPVMATWDDHDYGVNDSGVESPNKIEAQKAFLDFFNVDTNDSRRNRKGIYHTETFKTAKGAIKVFTLDTRYFRTALTDDNDTKKRYKPNTYGKGTVLGDQQWDWLTKELKNSNAEFNIIVSSIQVLSQEHGYETWGNFPHEVDKLKQIIKDSKAKGVLLLSGDRHISEFSKTEVKDLNYPLIDFTSSGLTHSYKNFSGEENKNRVLNVISEISYGLLKFDFDTHKITMEMRGKNNKLLQELYQIYP</sequence>
<dbReference type="EMBL" id="CP150496">
    <property type="protein sequence ID" value="WYW55927.1"/>
    <property type="molecule type" value="Genomic_DNA"/>
</dbReference>
<feature type="transmembrane region" description="Helical" evidence="1">
    <location>
        <begin position="7"/>
        <end position="26"/>
    </location>
</feature>
<organism evidence="3 4">
    <name type="scientific">Polaribacter marinaquae</name>
    <dbReference type="NCBI Taxonomy" id="1642819"/>
    <lineage>
        <taxon>Bacteria</taxon>
        <taxon>Pseudomonadati</taxon>
        <taxon>Bacteroidota</taxon>
        <taxon>Flavobacteriia</taxon>
        <taxon>Flavobacteriales</taxon>
        <taxon>Flavobacteriaceae</taxon>
    </lineage>
</organism>
<evidence type="ECO:0000256" key="1">
    <source>
        <dbReference type="SAM" id="Phobius"/>
    </source>
</evidence>
<dbReference type="Pfam" id="PF09423">
    <property type="entry name" value="PhoD"/>
    <property type="match status" value="1"/>
</dbReference>
<proteinExistence type="predicted"/>
<dbReference type="CDD" id="cd07389">
    <property type="entry name" value="MPP_PhoD"/>
    <property type="match status" value="1"/>
</dbReference>
<name>A0ABZ2TWU9_9FLAO</name>
<keyword evidence="1" id="KW-0472">Membrane</keyword>
<accession>A0ABZ2TWU9</accession>
<keyword evidence="4" id="KW-1185">Reference proteome</keyword>
<dbReference type="InterPro" id="IPR018946">
    <property type="entry name" value="PhoD-like_MPP"/>
</dbReference>
<dbReference type="SUPFAM" id="SSF56300">
    <property type="entry name" value="Metallo-dependent phosphatases"/>
    <property type="match status" value="1"/>
</dbReference>
<dbReference type="PANTHER" id="PTHR33987:SF1">
    <property type="entry name" value="CALCINEURIN-LIKE METALLO-PHOSPHOESTERASE SUPERFAMILY PROTEIN"/>
    <property type="match status" value="1"/>
</dbReference>
<dbReference type="InterPro" id="IPR038607">
    <property type="entry name" value="PhoD-like_sf"/>
</dbReference>